<dbReference type="EMBL" id="WHUT02000015">
    <property type="protein sequence ID" value="NUB46446.1"/>
    <property type="molecule type" value="Genomic_DNA"/>
</dbReference>
<name>A0A8X8KQX5_9RHOB</name>
<gene>
    <name evidence="5" type="ORF">GEU84_018800</name>
</gene>
<comment type="similarity">
    <text evidence="1">Belongs to the bacterial sugar transferase family.</text>
</comment>
<dbReference type="GO" id="GO:0016780">
    <property type="term" value="F:phosphotransferase activity, for other substituted phosphate groups"/>
    <property type="evidence" value="ECO:0007669"/>
    <property type="project" value="TreeGrafter"/>
</dbReference>
<dbReference type="GO" id="GO:0000271">
    <property type="term" value="P:polysaccharide biosynthetic process"/>
    <property type="evidence" value="ECO:0007669"/>
    <property type="project" value="UniProtKB-KW"/>
</dbReference>
<dbReference type="PANTHER" id="PTHR30576">
    <property type="entry name" value="COLANIC BIOSYNTHESIS UDP-GLUCOSE LIPID CARRIER TRANSFERASE"/>
    <property type="match status" value="1"/>
</dbReference>
<evidence type="ECO:0000259" key="4">
    <source>
        <dbReference type="Pfam" id="PF02397"/>
    </source>
</evidence>
<sequence length="279" mass="30245">MCALRTARRPSPPISCASTICPGREVPLSLPAPMPATPACPPDPLQPQTLMRRPMFALARSPAFPASPARSALHLLPAPQPLPRWKRPLDVTLVALGLLAIWPLMLAIAVAVRLSGPGPVFFVQSRIGRGGVPFGMIKFRSMHADAEARRAALLAQSDREGLCFKSRTDPRVTPVGRVLRRLSLDELPQIFNVLRGEMSLVGPRPALPEEVRAYPPHALERLAVLPGITGLWQVSGRAEVGFDDMVRMDVAYVRDGRLSNDLSILARTAQAVLSGRGAY</sequence>
<keyword evidence="3" id="KW-1133">Transmembrane helix</keyword>
<feature type="domain" description="Bacterial sugar transferase" evidence="4">
    <location>
        <begin position="86"/>
        <end position="273"/>
    </location>
</feature>
<proteinExistence type="inferred from homology"/>
<keyword evidence="2" id="KW-0270">Exopolysaccharide synthesis</keyword>
<evidence type="ECO:0000313" key="5">
    <source>
        <dbReference type="EMBL" id="NUB46446.1"/>
    </source>
</evidence>
<protein>
    <submittedName>
        <fullName evidence="5">Sugar transferase</fullName>
    </submittedName>
</protein>
<evidence type="ECO:0000256" key="1">
    <source>
        <dbReference type="ARBA" id="ARBA00006464"/>
    </source>
</evidence>
<dbReference type="PANTHER" id="PTHR30576:SF10">
    <property type="entry name" value="SLL5057 PROTEIN"/>
    <property type="match status" value="1"/>
</dbReference>
<evidence type="ECO:0000256" key="2">
    <source>
        <dbReference type="ARBA" id="ARBA00023169"/>
    </source>
</evidence>
<dbReference type="InterPro" id="IPR003362">
    <property type="entry name" value="Bact_transf"/>
</dbReference>
<keyword evidence="3" id="KW-0812">Transmembrane</keyword>
<dbReference type="AlphaFoldDB" id="A0A8X8KQX5"/>
<dbReference type="Proteomes" id="UP000484076">
    <property type="component" value="Unassembled WGS sequence"/>
</dbReference>
<keyword evidence="5" id="KW-0808">Transferase</keyword>
<keyword evidence="3" id="KW-0472">Membrane</keyword>
<evidence type="ECO:0000256" key="3">
    <source>
        <dbReference type="SAM" id="Phobius"/>
    </source>
</evidence>
<keyword evidence="6" id="KW-1185">Reference proteome</keyword>
<organism evidence="5 6">
    <name type="scientific">Fertoeibacter niger</name>
    <dbReference type="NCBI Taxonomy" id="2656921"/>
    <lineage>
        <taxon>Bacteria</taxon>
        <taxon>Pseudomonadati</taxon>
        <taxon>Pseudomonadota</taxon>
        <taxon>Alphaproteobacteria</taxon>
        <taxon>Rhodobacterales</taxon>
        <taxon>Paracoccaceae</taxon>
        <taxon>Fertoeibacter</taxon>
    </lineage>
</organism>
<evidence type="ECO:0000313" key="6">
    <source>
        <dbReference type="Proteomes" id="UP000484076"/>
    </source>
</evidence>
<comment type="caution">
    <text evidence="5">The sequence shown here is derived from an EMBL/GenBank/DDBJ whole genome shotgun (WGS) entry which is preliminary data.</text>
</comment>
<dbReference type="Pfam" id="PF02397">
    <property type="entry name" value="Bac_transf"/>
    <property type="match status" value="1"/>
</dbReference>
<reference evidence="5" key="1">
    <citation type="submission" date="2020-05" db="EMBL/GenBank/DDBJ databases">
        <title>Fertoebacter nigrum gen. nov., sp. nov., a new member of the family Rhodobacteraceae.</title>
        <authorList>
            <person name="Szuroczki S."/>
            <person name="Abbaszade G."/>
            <person name="Buni D."/>
            <person name="Schumann P."/>
            <person name="Toth E."/>
        </authorList>
    </citation>
    <scope>NUCLEOTIDE SEQUENCE</scope>
    <source>
        <strain evidence="5">RG-N-1a</strain>
    </source>
</reference>
<feature type="transmembrane region" description="Helical" evidence="3">
    <location>
        <begin position="91"/>
        <end position="112"/>
    </location>
</feature>
<accession>A0A8X8KQX5</accession>